<dbReference type="GO" id="GO:0045087">
    <property type="term" value="P:innate immune response"/>
    <property type="evidence" value="ECO:0007669"/>
    <property type="project" value="TreeGrafter"/>
</dbReference>
<feature type="chain" id="PRO_5034200097" evidence="4">
    <location>
        <begin position="26"/>
        <end position="294"/>
    </location>
</feature>
<evidence type="ECO:0000313" key="6">
    <source>
        <dbReference type="EMBL" id="QYK98122.1"/>
    </source>
</evidence>
<accession>A0A8F9WLR0</accession>
<evidence type="ECO:0000256" key="1">
    <source>
        <dbReference type="ARBA" id="ARBA00022729"/>
    </source>
</evidence>
<evidence type="ECO:0000259" key="5">
    <source>
        <dbReference type="Pfam" id="PF16077"/>
    </source>
</evidence>
<name>A0A8F9WLR0_TENMO</name>
<proteinExistence type="evidence at transcript level"/>
<keyword evidence="1 4" id="KW-0732">Signal</keyword>
<dbReference type="PANTHER" id="PTHR23199">
    <property type="entry name" value="NEUROTROPHIN 1-RELATED"/>
    <property type="match status" value="1"/>
</dbReference>
<dbReference type="Pfam" id="PF16077">
    <property type="entry name" value="Spaetzle"/>
    <property type="match status" value="1"/>
</dbReference>
<sequence>MLKFCLCLFTYILLLATVCVVQVEARPQLRVPVQTVPKGLNDSTVTYIKRLSSKNVSRDDANNKTKTRILFRGHRNEASFYKLILEELLEDINEQDIIFPDTYQVIFENVPKINGPPKCAKSNTFCEDFDSYPYHHVRDVLKRKRVRNDLFGKDEPPDEQYSITNRNGDFESFVCTSLSKTVFPRIGKNKNNKWKYIINQEETEGYIQGIRIEVCRKEGSACDLIGDGVNGYITSCKQKYMLRRLMSLSENGDPAPDTFQLPSACCCSYRKDLSFLSRFGSEDVSSRVKGKIRN</sequence>
<evidence type="ECO:0000256" key="2">
    <source>
        <dbReference type="ARBA" id="ARBA00023157"/>
    </source>
</evidence>
<dbReference type="SUPFAM" id="SSF57501">
    <property type="entry name" value="Cystine-knot cytokines"/>
    <property type="match status" value="1"/>
</dbReference>
<dbReference type="Gene3D" id="2.10.90.10">
    <property type="entry name" value="Cystine-knot cytokines"/>
    <property type="match status" value="1"/>
</dbReference>
<keyword evidence="2" id="KW-1015">Disulfide bond</keyword>
<dbReference type="EMBL" id="MZ708792">
    <property type="protein sequence ID" value="QYK98122.1"/>
    <property type="molecule type" value="mRNA"/>
</dbReference>
<dbReference type="GO" id="GO:0021556">
    <property type="term" value="P:central nervous system formation"/>
    <property type="evidence" value="ECO:0007669"/>
    <property type="project" value="TreeGrafter"/>
</dbReference>
<dbReference type="AlphaFoldDB" id="A0A8F9WLR0"/>
<evidence type="ECO:0000256" key="4">
    <source>
        <dbReference type="SAM" id="SignalP"/>
    </source>
</evidence>
<feature type="signal peptide" evidence="4">
    <location>
        <begin position="1"/>
        <end position="25"/>
    </location>
</feature>
<organism evidence="6">
    <name type="scientific">Tenebrio molitor</name>
    <name type="common">Yellow mealworm beetle</name>
    <dbReference type="NCBI Taxonomy" id="7067"/>
    <lineage>
        <taxon>Eukaryota</taxon>
        <taxon>Metazoa</taxon>
        <taxon>Ecdysozoa</taxon>
        <taxon>Arthropoda</taxon>
        <taxon>Hexapoda</taxon>
        <taxon>Insecta</taxon>
        <taxon>Pterygota</taxon>
        <taxon>Neoptera</taxon>
        <taxon>Endopterygota</taxon>
        <taxon>Coleoptera</taxon>
        <taxon>Polyphaga</taxon>
        <taxon>Cucujiformia</taxon>
        <taxon>Tenebrionidae</taxon>
        <taxon>Tenebrio</taxon>
    </lineage>
</organism>
<dbReference type="GO" id="GO:0008083">
    <property type="term" value="F:growth factor activity"/>
    <property type="evidence" value="ECO:0007669"/>
    <property type="project" value="TreeGrafter"/>
</dbReference>
<dbReference type="FunFam" id="2.10.90.10:FF:000056">
    <property type="entry name" value="Protein spaetzle"/>
    <property type="match status" value="1"/>
</dbReference>
<feature type="domain" description="Spaetzle" evidence="5">
    <location>
        <begin position="173"/>
        <end position="268"/>
    </location>
</feature>
<protein>
    <submittedName>
        <fullName evidence="6">Spatzle-like protein</fullName>
    </submittedName>
</protein>
<dbReference type="GO" id="GO:0005121">
    <property type="term" value="F:Toll binding"/>
    <property type="evidence" value="ECO:0007669"/>
    <property type="project" value="TreeGrafter"/>
</dbReference>
<evidence type="ECO:0000256" key="3">
    <source>
        <dbReference type="ARBA" id="ARBA00023180"/>
    </source>
</evidence>
<dbReference type="InterPro" id="IPR032104">
    <property type="entry name" value="Spaetzle"/>
</dbReference>
<dbReference type="GO" id="GO:0005615">
    <property type="term" value="C:extracellular space"/>
    <property type="evidence" value="ECO:0007669"/>
    <property type="project" value="UniProtKB-ARBA"/>
</dbReference>
<keyword evidence="3" id="KW-0325">Glycoprotein</keyword>
<reference evidence="6" key="1">
    <citation type="submission" date="2021-08" db="EMBL/GenBank/DDBJ databases">
        <authorList>
            <person name="Jo Y.H."/>
            <person name="Lee Y.S."/>
            <person name="Han Y.S."/>
        </authorList>
    </citation>
    <scope>NUCLEOTIDE SEQUENCE</scope>
</reference>
<dbReference type="InterPro" id="IPR052444">
    <property type="entry name" value="Spz/Toll_ligand-like"/>
</dbReference>
<dbReference type="PANTHER" id="PTHR23199:SF12">
    <property type="entry name" value="NEUROTROPHIN 1-RELATED"/>
    <property type="match status" value="1"/>
</dbReference>
<dbReference type="InterPro" id="IPR029034">
    <property type="entry name" value="Cystine-knot_cytokine"/>
</dbReference>